<sequence>MDIDHLTRHDDRVIVDSKKLAQTFETDRVTSDLRRMCSSLLLKMDQEIQSARLQALIFQHIASIGIPKSMHCLSLRLAEQYPVNAAARSSLPPPEHASCLTNNSYLHVALVTDNILAAAVVVSSMLTSCDDAENIVFHIITDKKTYTSMHTWFALHSVFPAILEVRGLHQFNFPPDEDAVIVDTVEELHQSSYAYRYYRGVAEEYRRLFSFKTKHLFPKLERVIFLDEDVVVQRDLTSLWHLDLHGLVMGTVSSLESNHGLCLGKTFSDYINVSNPLILSSSLDLQRTQCAWLEGMNIFDLRAWRKNNITRTYQRWLKLACSSRSTIQCCLHSEGAKL</sequence>
<name>A0A4S8JBL1_MUSBA</name>
<dbReference type="EC" id="2.4.1.-" evidence="4"/>
<keyword evidence="4" id="KW-0961">Cell wall biogenesis/degradation</keyword>
<comment type="subcellular location">
    <subcellularLocation>
        <location evidence="4">Golgi apparatus membrane</location>
        <topology evidence="4">Single-pass type II membrane protein</topology>
    </subcellularLocation>
</comment>
<comment type="similarity">
    <text evidence="2 4">Belongs to the glycosyltransferase 8 family.</text>
</comment>
<evidence type="ECO:0000313" key="6">
    <source>
        <dbReference type="Proteomes" id="UP000317650"/>
    </source>
</evidence>
<dbReference type="EMBL" id="PYDT01000006">
    <property type="protein sequence ID" value="THU58699.1"/>
    <property type="molecule type" value="Genomic_DNA"/>
</dbReference>
<evidence type="ECO:0000313" key="5">
    <source>
        <dbReference type="EMBL" id="THU58699.1"/>
    </source>
</evidence>
<dbReference type="InterPro" id="IPR029044">
    <property type="entry name" value="Nucleotide-diphossugar_trans"/>
</dbReference>
<reference evidence="5 6" key="1">
    <citation type="journal article" date="2019" name="Nat. Plants">
        <title>Genome sequencing of Musa balbisiana reveals subgenome evolution and function divergence in polyploid bananas.</title>
        <authorList>
            <person name="Yao X."/>
        </authorList>
    </citation>
    <scope>NUCLEOTIDE SEQUENCE [LARGE SCALE GENOMIC DNA]</scope>
    <source>
        <strain evidence="6">cv. DH-PKW</strain>
        <tissue evidence="5">Leaves</tissue>
    </source>
</reference>
<dbReference type="Gene3D" id="3.90.550.10">
    <property type="entry name" value="Spore Coat Polysaccharide Biosynthesis Protein SpsA, Chain A"/>
    <property type="match status" value="1"/>
</dbReference>
<dbReference type="GO" id="GO:0047262">
    <property type="term" value="F:polygalacturonate 4-alpha-galacturonosyltransferase activity"/>
    <property type="evidence" value="ECO:0007669"/>
    <property type="project" value="InterPro"/>
</dbReference>
<proteinExistence type="inferred from homology"/>
<dbReference type="Proteomes" id="UP000317650">
    <property type="component" value="Chromosome 3"/>
</dbReference>
<organism evidence="5 6">
    <name type="scientific">Musa balbisiana</name>
    <name type="common">Banana</name>
    <dbReference type="NCBI Taxonomy" id="52838"/>
    <lineage>
        <taxon>Eukaryota</taxon>
        <taxon>Viridiplantae</taxon>
        <taxon>Streptophyta</taxon>
        <taxon>Embryophyta</taxon>
        <taxon>Tracheophyta</taxon>
        <taxon>Spermatophyta</taxon>
        <taxon>Magnoliopsida</taxon>
        <taxon>Liliopsida</taxon>
        <taxon>Zingiberales</taxon>
        <taxon>Musaceae</taxon>
        <taxon>Musa</taxon>
    </lineage>
</organism>
<dbReference type="AlphaFoldDB" id="A0A4S8JBL1"/>
<dbReference type="GO" id="GO:0071555">
    <property type="term" value="P:cell wall organization"/>
    <property type="evidence" value="ECO:0007669"/>
    <property type="project" value="UniProtKB-KW"/>
</dbReference>
<gene>
    <name evidence="5" type="ORF">C4D60_Mb03t17150</name>
</gene>
<keyword evidence="3 4" id="KW-0808">Transferase</keyword>
<evidence type="ECO:0000256" key="4">
    <source>
        <dbReference type="RuleBase" id="RU362027"/>
    </source>
</evidence>
<keyword evidence="3 4" id="KW-0328">Glycosyltransferase</keyword>
<keyword evidence="4" id="KW-0333">Golgi apparatus</keyword>
<keyword evidence="6" id="KW-1185">Reference proteome</keyword>
<dbReference type="GO" id="GO:0045489">
    <property type="term" value="P:pectin biosynthetic process"/>
    <property type="evidence" value="ECO:0007669"/>
    <property type="project" value="UniProtKB-UniPathway"/>
</dbReference>
<dbReference type="InterPro" id="IPR029993">
    <property type="entry name" value="GAUT"/>
</dbReference>
<comment type="pathway">
    <text evidence="1 4">Glycan metabolism; pectin biosynthesis.</text>
</comment>
<dbReference type="UniPathway" id="UPA00845"/>
<evidence type="ECO:0000256" key="1">
    <source>
        <dbReference type="ARBA" id="ARBA00004877"/>
    </source>
</evidence>
<dbReference type="Pfam" id="PF01501">
    <property type="entry name" value="Glyco_transf_8"/>
    <property type="match status" value="1"/>
</dbReference>
<dbReference type="SUPFAM" id="SSF53448">
    <property type="entry name" value="Nucleotide-diphospho-sugar transferases"/>
    <property type="match status" value="1"/>
</dbReference>
<protein>
    <recommendedName>
        <fullName evidence="4">Hexosyltransferase</fullName>
        <ecNumber evidence="4">2.4.1.-</ecNumber>
    </recommendedName>
</protein>
<dbReference type="GO" id="GO:0000139">
    <property type="term" value="C:Golgi membrane"/>
    <property type="evidence" value="ECO:0007669"/>
    <property type="project" value="UniProtKB-SubCell"/>
</dbReference>
<dbReference type="InterPro" id="IPR002495">
    <property type="entry name" value="Glyco_trans_8"/>
</dbReference>
<comment type="caution">
    <text evidence="5">The sequence shown here is derived from an EMBL/GenBank/DDBJ whole genome shotgun (WGS) entry which is preliminary data.</text>
</comment>
<dbReference type="PANTHER" id="PTHR32116:SF106">
    <property type="entry name" value="HEXOSYLTRANSFERASE"/>
    <property type="match status" value="1"/>
</dbReference>
<dbReference type="PANTHER" id="PTHR32116">
    <property type="entry name" value="GALACTURONOSYLTRANSFERASE 4-RELATED"/>
    <property type="match status" value="1"/>
</dbReference>
<accession>A0A4S8JBL1</accession>
<evidence type="ECO:0000256" key="3">
    <source>
        <dbReference type="ARBA" id="ARBA00022676"/>
    </source>
</evidence>
<evidence type="ECO:0000256" key="2">
    <source>
        <dbReference type="ARBA" id="ARBA00006351"/>
    </source>
</evidence>